<name>A0A3N1NYY9_9GAMM</name>
<dbReference type="Pfam" id="PF16137">
    <property type="entry name" value="DUF4845"/>
    <property type="match status" value="1"/>
</dbReference>
<dbReference type="AlphaFoldDB" id="A0A3N1NYY9"/>
<evidence type="ECO:0000313" key="3">
    <source>
        <dbReference type="Proteomes" id="UP000273643"/>
    </source>
</evidence>
<accession>A0A3N1NYY9</accession>
<organism evidence="2 3">
    <name type="scientific">Marinimicrobium koreense</name>
    <dbReference type="NCBI Taxonomy" id="306545"/>
    <lineage>
        <taxon>Bacteria</taxon>
        <taxon>Pseudomonadati</taxon>
        <taxon>Pseudomonadota</taxon>
        <taxon>Gammaproteobacteria</taxon>
        <taxon>Cellvibrionales</taxon>
        <taxon>Cellvibrionaceae</taxon>
        <taxon>Marinimicrobium</taxon>
    </lineage>
</organism>
<keyword evidence="3" id="KW-1185">Reference proteome</keyword>
<sequence length="138" mass="15668">MQFRQSQRGISTLGFVFVVLVAVAVLFTAFKVVPVYAENRYITSALKSLARNNNDLFSMSPSDIRAQLTKFYTVNNVRTEGRRNIDIDKRASKVLITIAYEERIPFIHNIELVFTFNNQLDSSAPERCCKPLESNSGN</sequence>
<comment type="caution">
    <text evidence="2">The sequence shown here is derived from an EMBL/GenBank/DDBJ whole genome shotgun (WGS) entry which is preliminary data.</text>
</comment>
<dbReference type="RefSeq" id="WP_123637653.1">
    <property type="nucleotide sequence ID" value="NZ_RJUK01000001.1"/>
</dbReference>
<evidence type="ECO:0000256" key="1">
    <source>
        <dbReference type="SAM" id="Phobius"/>
    </source>
</evidence>
<evidence type="ECO:0000313" key="2">
    <source>
        <dbReference type="EMBL" id="ROQ20518.1"/>
    </source>
</evidence>
<dbReference type="OrthoDB" id="6367393at2"/>
<dbReference type="EMBL" id="RJUK01000001">
    <property type="protein sequence ID" value="ROQ20518.1"/>
    <property type="molecule type" value="Genomic_DNA"/>
</dbReference>
<keyword evidence="1" id="KW-0472">Membrane</keyword>
<proteinExistence type="predicted"/>
<reference evidence="2 3" key="1">
    <citation type="submission" date="2018-11" db="EMBL/GenBank/DDBJ databases">
        <title>Genomic Encyclopedia of Type Strains, Phase IV (KMG-IV): sequencing the most valuable type-strain genomes for metagenomic binning, comparative biology and taxonomic classification.</title>
        <authorList>
            <person name="Goeker M."/>
        </authorList>
    </citation>
    <scope>NUCLEOTIDE SEQUENCE [LARGE SCALE GENOMIC DNA]</scope>
    <source>
        <strain evidence="2 3">DSM 16974</strain>
    </source>
</reference>
<dbReference type="InterPro" id="IPR032314">
    <property type="entry name" value="DUF4845"/>
</dbReference>
<keyword evidence="1" id="KW-0812">Transmembrane</keyword>
<dbReference type="Proteomes" id="UP000273643">
    <property type="component" value="Unassembled WGS sequence"/>
</dbReference>
<feature type="transmembrane region" description="Helical" evidence="1">
    <location>
        <begin position="12"/>
        <end position="37"/>
    </location>
</feature>
<gene>
    <name evidence="2" type="ORF">EDC38_1124</name>
</gene>
<keyword evidence="1" id="KW-1133">Transmembrane helix</keyword>
<protein>
    <submittedName>
        <fullName evidence="2">Uncharacterized protein DUF4845</fullName>
    </submittedName>
</protein>